<sequence length="170" mass="19627">MITSKKSLFYIVGFSALLIVTVFLFFLLSDKNNAKLVYVDNAIVFSEFNLFKDLSKSRNTQLKHQKKYVDSLASLLNKKASTATSGDDLKKQFIKENNRLNEMNRRYTKEVNAQVWNRLNAYMREFGEQNDYQLILGTRGDGNIMHAAKKLDVTKAFIKFANDRYEGNSN</sequence>
<evidence type="ECO:0000256" key="1">
    <source>
        <dbReference type="SAM" id="Phobius"/>
    </source>
</evidence>
<dbReference type="Pfam" id="PF03938">
    <property type="entry name" value="OmpH"/>
    <property type="match status" value="1"/>
</dbReference>
<dbReference type="InterPro" id="IPR024930">
    <property type="entry name" value="Skp_dom_sf"/>
</dbReference>
<protein>
    <submittedName>
        <fullName evidence="2">Outer membrane protein</fullName>
    </submittedName>
</protein>
<organism evidence="2 3">
    <name type="scientific">Mesonia maritima</name>
    <dbReference type="NCBI Taxonomy" id="1793873"/>
    <lineage>
        <taxon>Bacteria</taxon>
        <taxon>Pseudomonadati</taxon>
        <taxon>Bacteroidota</taxon>
        <taxon>Flavobacteriia</taxon>
        <taxon>Flavobacteriales</taxon>
        <taxon>Flavobacteriaceae</taxon>
        <taxon>Mesonia</taxon>
    </lineage>
</organism>
<keyword evidence="1" id="KW-0472">Membrane</keyword>
<dbReference type="EMBL" id="JAVDQA010000001">
    <property type="protein sequence ID" value="MDR6299394.1"/>
    <property type="molecule type" value="Genomic_DNA"/>
</dbReference>
<keyword evidence="3" id="KW-1185">Reference proteome</keyword>
<dbReference type="SUPFAM" id="SSF111384">
    <property type="entry name" value="OmpH-like"/>
    <property type="match status" value="1"/>
</dbReference>
<feature type="transmembrane region" description="Helical" evidence="1">
    <location>
        <begin position="7"/>
        <end position="28"/>
    </location>
</feature>
<keyword evidence="1" id="KW-0812">Transmembrane</keyword>
<dbReference type="InterPro" id="IPR005632">
    <property type="entry name" value="Chaperone_Skp"/>
</dbReference>
<name>A0ABU1K1B6_9FLAO</name>
<dbReference type="Proteomes" id="UP001257659">
    <property type="component" value="Unassembled WGS sequence"/>
</dbReference>
<dbReference type="SMART" id="SM00935">
    <property type="entry name" value="OmpH"/>
    <property type="match status" value="1"/>
</dbReference>
<keyword evidence="1" id="KW-1133">Transmembrane helix</keyword>
<evidence type="ECO:0000313" key="2">
    <source>
        <dbReference type="EMBL" id="MDR6299394.1"/>
    </source>
</evidence>
<gene>
    <name evidence="2" type="ORF">GGR31_000010</name>
</gene>
<dbReference type="RefSeq" id="WP_309726042.1">
    <property type="nucleotide sequence ID" value="NZ_JAVDQA010000001.1"/>
</dbReference>
<dbReference type="Gene3D" id="3.30.910.20">
    <property type="entry name" value="Skp domain"/>
    <property type="match status" value="1"/>
</dbReference>
<accession>A0ABU1K1B6</accession>
<evidence type="ECO:0000313" key="3">
    <source>
        <dbReference type="Proteomes" id="UP001257659"/>
    </source>
</evidence>
<comment type="caution">
    <text evidence="2">The sequence shown here is derived from an EMBL/GenBank/DDBJ whole genome shotgun (WGS) entry which is preliminary data.</text>
</comment>
<proteinExistence type="predicted"/>
<reference evidence="2 3" key="1">
    <citation type="submission" date="2023-07" db="EMBL/GenBank/DDBJ databases">
        <title>Genomic Encyclopedia of Type Strains, Phase IV (KMG-IV): sequencing the most valuable type-strain genomes for metagenomic binning, comparative biology and taxonomic classification.</title>
        <authorList>
            <person name="Goeker M."/>
        </authorList>
    </citation>
    <scope>NUCLEOTIDE SEQUENCE [LARGE SCALE GENOMIC DNA]</scope>
    <source>
        <strain evidence="2 3">DSM 102814</strain>
    </source>
</reference>